<name>A0A2A8U9Q0_BACCE</name>
<evidence type="ECO:0000313" key="2">
    <source>
        <dbReference type="Proteomes" id="UP000221438"/>
    </source>
</evidence>
<reference evidence="1 2" key="1">
    <citation type="submission" date="2017-09" db="EMBL/GenBank/DDBJ databases">
        <title>Large-scale bioinformatics analysis of Bacillus genomes uncovers conserved roles of natural products in bacterial physiology.</title>
        <authorList>
            <consortium name="Agbiome Team Llc"/>
            <person name="Bleich R.M."/>
            <person name="Grubbs K.J."/>
            <person name="Santa Maria K.C."/>
            <person name="Allen S.E."/>
            <person name="Farag S."/>
            <person name="Shank E.A."/>
            <person name="Bowers A."/>
        </authorList>
    </citation>
    <scope>NUCLEOTIDE SEQUENCE [LARGE SCALE GENOMIC DNA]</scope>
    <source>
        <strain evidence="1 2">AFS046104</strain>
    </source>
</reference>
<organism evidence="1 2">
    <name type="scientific">Bacillus cereus</name>
    <dbReference type="NCBI Taxonomy" id="1396"/>
    <lineage>
        <taxon>Bacteria</taxon>
        <taxon>Bacillati</taxon>
        <taxon>Bacillota</taxon>
        <taxon>Bacilli</taxon>
        <taxon>Bacillales</taxon>
        <taxon>Bacillaceae</taxon>
        <taxon>Bacillus</taxon>
        <taxon>Bacillus cereus group</taxon>
    </lineage>
</organism>
<gene>
    <name evidence="1" type="ORF">COA08_24495</name>
</gene>
<dbReference type="EMBL" id="NUJQ01000041">
    <property type="protein sequence ID" value="PGQ06107.1"/>
    <property type="molecule type" value="Genomic_DNA"/>
</dbReference>
<accession>A0A2A8U9Q0</accession>
<sequence length="177" mass="20508">MEFTFEKVQRIEDANIYRVSNVTDIYEIDLFDDYNRNVDNLSLLVQERIHQFIVHVDKSEEKNLKEEIESKNISYTVFDSGRRNIFFVFDSIPRTEVSYIIKYFYGVSIENTFAIISLGNSVGIKLEKINQSKLMKCFMGECFVPQIELVPSSACAFIQYDGALLTIASNNFDIYAT</sequence>
<dbReference type="AlphaFoldDB" id="A0A2A8U9Q0"/>
<comment type="caution">
    <text evidence="1">The sequence shown here is derived from an EMBL/GenBank/DDBJ whole genome shotgun (WGS) entry which is preliminary data.</text>
</comment>
<dbReference type="RefSeq" id="WP_097829971.1">
    <property type="nucleotide sequence ID" value="NZ_NTUE01000007.1"/>
</dbReference>
<dbReference type="Proteomes" id="UP000221438">
    <property type="component" value="Unassembled WGS sequence"/>
</dbReference>
<evidence type="ECO:0000313" key="1">
    <source>
        <dbReference type="EMBL" id="PGQ06107.1"/>
    </source>
</evidence>
<proteinExistence type="predicted"/>
<protein>
    <submittedName>
        <fullName evidence="1">Uncharacterized protein</fullName>
    </submittedName>
</protein>